<gene>
    <name evidence="1" type="ORF">LEP1GSC186_1470</name>
</gene>
<dbReference type="AlphaFoldDB" id="M6UG40"/>
<evidence type="ECO:0000313" key="2">
    <source>
        <dbReference type="Proteomes" id="UP000012153"/>
    </source>
</evidence>
<evidence type="ECO:0000313" key="1">
    <source>
        <dbReference type="EMBL" id="EMO40039.1"/>
    </source>
</evidence>
<accession>M6UG40</accession>
<organism evidence="1 2">
    <name type="scientific">Leptospira noguchii serovar Autumnalis str. ZUN142</name>
    <dbReference type="NCBI Taxonomy" id="1085540"/>
    <lineage>
        <taxon>Bacteria</taxon>
        <taxon>Pseudomonadati</taxon>
        <taxon>Spirochaetota</taxon>
        <taxon>Spirochaetia</taxon>
        <taxon>Leptospirales</taxon>
        <taxon>Leptospiraceae</taxon>
        <taxon>Leptospira</taxon>
    </lineage>
</organism>
<dbReference type="Proteomes" id="UP000012153">
    <property type="component" value="Unassembled WGS sequence"/>
</dbReference>
<reference evidence="1 2" key="1">
    <citation type="submission" date="2013-01" db="EMBL/GenBank/DDBJ databases">
        <authorList>
            <person name="Harkins D.M."/>
            <person name="Durkin A.S."/>
            <person name="Brinkac L.M."/>
            <person name="Haft D.H."/>
            <person name="Selengut J.D."/>
            <person name="Sanka R."/>
            <person name="DePew J."/>
            <person name="Purushe J."/>
            <person name="Matthias M.A."/>
            <person name="Vinetz J.M."/>
            <person name="Sutton G.G."/>
            <person name="Nierman W.C."/>
            <person name="Fouts D.E."/>
        </authorList>
    </citation>
    <scope>NUCLEOTIDE SEQUENCE [LARGE SCALE GENOMIC DNA]</scope>
    <source>
        <strain evidence="1 2">ZUN142</strain>
    </source>
</reference>
<dbReference type="EMBL" id="AHOP02000043">
    <property type="protein sequence ID" value="EMO40039.1"/>
    <property type="molecule type" value="Genomic_DNA"/>
</dbReference>
<comment type="caution">
    <text evidence="1">The sequence shown here is derived from an EMBL/GenBank/DDBJ whole genome shotgun (WGS) entry which is preliminary data.</text>
</comment>
<name>M6UG40_9LEPT</name>
<protein>
    <submittedName>
        <fullName evidence="1">Uncharacterized protein</fullName>
    </submittedName>
</protein>
<sequence length="53" mass="6073">MNGKIRGLNLAKFNEMIRTIDLVVCVYSFKKRFLSLLLLGHINRILGLIVSKI</sequence>
<proteinExistence type="predicted"/>